<feature type="signal peptide" evidence="6">
    <location>
        <begin position="1"/>
        <end position="18"/>
    </location>
</feature>
<reference evidence="9 10" key="1">
    <citation type="submission" date="2020-04" db="EMBL/GenBank/DDBJ databases">
        <title>Perkinsus chesapeaki whole genome sequence.</title>
        <authorList>
            <person name="Bogema D.R."/>
        </authorList>
    </citation>
    <scope>NUCLEOTIDE SEQUENCE [LARGE SCALE GENOMIC DNA]</scope>
    <source>
        <strain evidence="9">ATCC PRA-425</strain>
    </source>
</reference>
<dbReference type="SUPFAM" id="SSF57184">
    <property type="entry name" value="Growth factor receptor domain"/>
    <property type="match status" value="1"/>
</dbReference>
<gene>
    <name evidence="9" type="ORF">FOL47_009823</name>
</gene>
<evidence type="ECO:0000256" key="1">
    <source>
        <dbReference type="ARBA" id="ARBA00022536"/>
    </source>
</evidence>
<dbReference type="InterPro" id="IPR000742">
    <property type="entry name" value="EGF"/>
</dbReference>
<dbReference type="Pfam" id="PF00084">
    <property type="entry name" value="Sushi"/>
    <property type="match status" value="4"/>
</dbReference>
<feature type="domain" description="Sushi" evidence="8">
    <location>
        <begin position="4291"/>
        <end position="4350"/>
    </location>
</feature>
<dbReference type="InterPro" id="IPR017868">
    <property type="entry name" value="Filamin/ABP280_repeat-like"/>
</dbReference>
<dbReference type="Gene3D" id="2.60.40.10">
    <property type="entry name" value="Immunoglobulins"/>
    <property type="match status" value="1"/>
</dbReference>
<dbReference type="Gene3D" id="2.10.70.10">
    <property type="entry name" value="Complement Module, domain 1"/>
    <property type="match status" value="4"/>
</dbReference>
<evidence type="ECO:0000256" key="4">
    <source>
        <dbReference type="PROSITE-ProRule" id="PRU00076"/>
    </source>
</evidence>
<dbReference type="InterPro" id="IPR051216">
    <property type="entry name" value="Teneurin"/>
</dbReference>
<protein>
    <submittedName>
        <fullName evidence="9">Uncharacterized protein</fullName>
    </submittedName>
</protein>
<keyword evidence="3 4" id="KW-1015">Disulfide bond</keyword>
<keyword evidence="2" id="KW-0677">Repeat</keyword>
<dbReference type="SUPFAM" id="SSF81296">
    <property type="entry name" value="E set domains"/>
    <property type="match status" value="1"/>
</dbReference>
<evidence type="ECO:0000256" key="2">
    <source>
        <dbReference type="ARBA" id="ARBA00022737"/>
    </source>
</evidence>
<feature type="domain" description="Sushi" evidence="8">
    <location>
        <begin position="4059"/>
        <end position="4139"/>
    </location>
</feature>
<dbReference type="OrthoDB" id="407380at2759"/>
<dbReference type="Proteomes" id="UP000591131">
    <property type="component" value="Unassembled WGS sequence"/>
</dbReference>
<comment type="caution">
    <text evidence="9">The sequence shown here is derived from an EMBL/GenBank/DDBJ whole genome shotgun (WGS) entry which is preliminary data.</text>
</comment>
<proteinExistence type="predicted"/>
<dbReference type="SMART" id="SM00181">
    <property type="entry name" value="EGF"/>
    <property type="match status" value="5"/>
</dbReference>
<dbReference type="InterPro" id="IPR001298">
    <property type="entry name" value="Filamin/ABP280_rpt"/>
</dbReference>
<dbReference type="SUPFAM" id="SSF57535">
    <property type="entry name" value="Complement control module/SCR domain"/>
    <property type="match status" value="7"/>
</dbReference>
<organism evidence="9 10">
    <name type="scientific">Perkinsus chesapeaki</name>
    <name type="common">Clam parasite</name>
    <name type="synonym">Perkinsus andrewsi</name>
    <dbReference type="NCBI Taxonomy" id="330153"/>
    <lineage>
        <taxon>Eukaryota</taxon>
        <taxon>Sar</taxon>
        <taxon>Alveolata</taxon>
        <taxon>Perkinsozoa</taxon>
        <taxon>Perkinsea</taxon>
        <taxon>Perkinsida</taxon>
        <taxon>Perkinsidae</taxon>
        <taxon>Perkinsus</taxon>
    </lineage>
</organism>
<dbReference type="InterPro" id="IPR014756">
    <property type="entry name" value="Ig_E-set"/>
</dbReference>
<dbReference type="SUPFAM" id="SSF49899">
    <property type="entry name" value="Concanavalin A-like lectins/glucanases"/>
    <property type="match status" value="1"/>
</dbReference>
<comment type="caution">
    <text evidence="4">Lacks conserved residue(s) required for the propagation of feature annotation.</text>
</comment>
<name>A0A7J6MR38_PERCH</name>
<dbReference type="InterPro" id="IPR035976">
    <property type="entry name" value="Sushi/SCR/CCP_sf"/>
</dbReference>
<dbReference type="PROSITE" id="PS50026">
    <property type="entry name" value="EGF_3"/>
    <property type="match status" value="1"/>
</dbReference>
<evidence type="ECO:0000313" key="9">
    <source>
        <dbReference type="EMBL" id="KAF4674032.1"/>
    </source>
</evidence>
<dbReference type="SMART" id="SM00032">
    <property type="entry name" value="CCP"/>
    <property type="match status" value="15"/>
</dbReference>
<dbReference type="CDD" id="cd00033">
    <property type="entry name" value="CCP"/>
    <property type="match status" value="3"/>
</dbReference>
<dbReference type="InterPro" id="IPR000436">
    <property type="entry name" value="Sushi_SCR_CCP_dom"/>
</dbReference>
<dbReference type="InterPro" id="IPR013320">
    <property type="entry name" value="ConA-like_dom_sf"/>
</dbReference>
<evidence type="ECO:0000256" key="3">
    <source>
        <dbReference type="ARBA" id="ARBA00023157"/>
    </source>
</evidence>
<dbReference type="PANTHER" id="PTHR11219">
    <property type="entry name" value="TENEURIN AND N-ACETYLGLUCOSAMINE-1-PHOSPHODIESTER ALPHA-N-ACETYLGLUCOSAMINIDASE"/>
    <property type="match status" value="1"/>
</dbReference>
<evidence type="ECO:0000256" key="6">
    <source>
        <dbReference type="SAM" id="SignalP"/>
    </source>
</evidence>
<feature type="disulfide bond" evidence="4">
    <location>
        <begin position="344"/>
        <end position="353"/>
    </location>
</feature>
<feature type="domain" description="Sushi" evidence="8">
    <location>
        <begin position="2201"/>
        <end position="2266"/>
    </location>
</feature>
<evidence type="ECO:0000259" key="8">
    <source>
        <dbReference type="PROSITE" id="PS50923"/>
    </source>
</evidence>
<accession>A0A7J6MR38</accession>
<dbReference type="PANTHER" id="PTHR11219:SF69">
    <property type="entry name" value="TENEURIN-A"/>
    <property type="match status" value="1"/>
</dbReference>
<dbReference type="PROSITE" id="PS50194">
    <property type="entry name" value="FILAMIN_REPEAT"/>
    <property type="match status" value="1"/>
</dbReference>
<sequence>MRCFFVLLLVAFLPRVAQQLIADPACEAMSITDPAWNLTAWRDKLRSSSVVTCDKTLRGDGRCDLTNNMNQNECNYDGGDCCLTTCIANCMARQQESDQNLVDFPYRNPAGRSGECTYMCGVSVGAINNCPYMCLSDDYTDKGVTYTSWCMTTRGQPREMSKCYSTKVDIAEALRQCIMNDRSHGNAITSSYDCGNQTQQCTVAEAEDVSHGCHLHPKHCTRQPCCTMAIEMGWIDPNVRVLPSLCDLVRRCESSPTCMSAMAECVRTNKACTGGCCMCDSDKWYGANCDQPLCWPKCRHGACVAPNVCHCDEGWSGPSCEIAVCDPPCKAGQGVCSWPGRCECFYGWSGPSCETPISYPPCVNGEAICPDICKCKPGWGGRVCDYPLCQHWPEPSSDCGHGHCESPGRCVCEPGWTHLVTKGPDGVDKLPFWWRGRSASRTVSPTDFVFGDTRFSQTSETEYEFDQYNAYKCDMPTNCKIISDGHCATCEPVTGRCLSCEPGYFLVSSDLANRSATLPPGRCHQCNLRWRRCRTCSTERCLSCDPLFVMKDGRCISEGIIEFSSPAYHVFSDNEFAEIEIVRSFDSIDLEWLFGGDAHVPVVMVQTVDSRTASSVSGAKQKLADFEATTVTLEFGLTDGASWDAVGPNAFEYLLNSSNSSGSLQALGGEEYSAISWRSEAMRSVTLRRTMKIPIFDNGVYDADEKFFTVRLILDSDTASGAIMPMTPSPPFFEGGEVSPVPGVLSQQAPLDEARVYIWDRSDTGSASDTYLSPLSSIANGEVARTGPRVGTVIDANWVAERCILEGSSGCAQFGPVDRQSGATRFVLVTEPSTEGSSDGMLGDVLYAREAVTVGGIYRSYSIPFVSGPFRVHVQQAIPGVMAMYYSWSPEPPVHQLPDILRIDHGVTKSWATGRESPRFVRWSGYLQWDCLRDRYGRLGGVVPTMLGVTVSAQSWVKMAWKNMGVVLEAYRAGYSAMSDEEWDRPTITDVQARGCDPETESDGIYCFAVSGEQPTVANPFVSATRTLANTVKVDVAYPFVIEHRPAHSAESIDRPVGISLIMNLPARANIGPGWVEVPKACLSAGIDINGSPFEGLLARAGVPSAQESEVEPATPTVDGAIRAVATGTIPLKITLRDAQGNIVIDGSFVSDIVVQLVSPTILGSVVWVPSGAYYSGAITLPAGTPEVNTLLIATLFGDSMKGSPIPVVVQAAASDWTRARVVGNFSQVEANEPTCFSIISYDSGGAPRTAGGDQYVAAVVGPRHSARPIIPIENVVDNGDGTYQVCFQLVDPGIYDLSITLAGNPIPGSPFLINILGTIDPPRSTITNLTSVAVAGEVVEMRINAVDKYGQPYFQDTPLDLSIDLGLLYNPGVGDYYQLVDNGDGTQSLSFAMCTAGETIVRIRASAQLPDGTQLPIQDILGSPFKLEILPGRTNAGSSTLSISSVVDGLVGMGIGAILKLDIRDGCGNAVDDPPILDDWQIKLVRNVDGDETSMIDRAVVRDSSIEVPFIPLRSGSYTVVCSHRLSGTCAGSPLLLTVQHSSKIPDQPHEHFNQPFHLEYVGASNHSRAIDETPDAQTVTAGEEVTVRIQARDLWADPVVEHNVSILVGFWLEGVHCNARCRFMATPAQCLALPGCAFHLASATCVGSTVKTKIPPEGIPPCSMSPYVAEHDSLSVDPLNGIYGFSIRLNVSGFYNGQGTILRPGGLAAQWFSGETMRAQDLMCTTLVPGPLTSDWWAAGWAGLLPCALTDRRFSIRLIGHVNFPAASTDLTVTLKTHCLLRMLNPFEISNEENVREGSTTSGGIRIAPGWSEVKIELSCIDIRQLSEAFFEWWLGDDDAYAWQPVPPSWLAWEEPLSEGFNRTVRSGERAGILSWAEGNPVEGRAGGQISLFVDTRDTFGNLLDSQDLFAFVKVASGRPELLNWQWAVFRSTGPRYRIDINPSRATEEQEVTIELNNNPATRISTTLKVWPNLADRTTSQLICTPMSPQPVNALIECTILLRDIAGNEIQVAAVDSEISRANELGPVLVDIDLFTPSGARGSTHARTAKDKTSNRFQFQPTEAGLWGVQGFVYYPRVNRTIWLDGANYTVLPGLSHPCCASASLWSSSTQIPRNQSLTFNITARDRYSNIVKDGSDTWYVYLEGPSSFGNSSSSRVYASDVSYIGEGIYSVTFPPYSLPASTTWQSKFGMVIRDDTNVKCPTLVPSNAYIRELTDLRAAGSVAYMECADGYSPIGGASMLICGEDGLWKSRDLEPQKPLACGRVLDLCADLRQHVAVNPGVYLASLSSWTMEVGTIGILSCSPGYLPLLGDSELICGGSGDWRRAADSAPAVMLKCIEQADLCPDLRPLLEGSYVVSLSKQRAYGSVARIKCLEGHEAVEGDSVAYCGGKAGTYSGGSSTAAAIWTIDQFYASGEPIPAVPLRCARRSGYCSSLPLGPLTKPVNWTATGEGSHIGDIVELGCLTGAYPVRGLRHILCGSAGQWFDPASLNGMSLATADMLLDCELIPNFCPPHGVDMNLPVIRAPVPPAQLSAANSINTSGGSICAPGYEPASGDETYTCAPDPSNSSRGVWLGISSGSSMSPLQCQRILNYCPSIAPPLNGNITYIAGHDSTIGSIITLACDSHFILETSHTLVGDRDTYRCSSNGRWMSTLDLSGPVDITDLFCAPRQNHCRPYSPTVGVVVSNYTSERLHLGTVAKLSCDIGWQPASHTSFVTSQNVTKLNSTDGSPYWEMVDSISTTVVNFTDTLECADDGGWQPVWSGMSDAHPLECELEADFCPPLPPIYSAYNGSIRVVPVNTTRGPIYTQLTRPHNVRGGKLALDCGDEDYHHSSGDTELVCGVGPDSRGAWKSLRTGAPADPLHCFNSLPLIEGSDFHSLTHGCASAGTLPLLPGRQFVKRNATVVMWVKTDCHVPPFGDVQYLMRLRTLNTSANGTSLAWTGEGGDTESLSLKITMNNTLEARVGPNCGDMIGSSQRISLSGACLDWMHIALSWDADAAGPNMEVHVNGRRTQVGSNYRITRDCFDRIVNGANDAGAELAVGDGNWTSGGSLPIRDLAIAGVRIYPRRLATGEVMDLMWSERPSCLHSEYDCPDIESLMANVRVEMSGHIQSDETRFPLHWRMGGSWRKYQCMPGYLRSGGDSDVLCNSSRMERVVTFENVTRTFTVGFAGGAPVTVTNWTMVEHVSWVKSNAAWVVMNDTRRIAEPLRCCELVQDWCPSVETPSLKLLEMNNTLHGACQLNSNDSLISCSSPTGITNGQFIFSNYSQDVGRLQCDLGYSDADGISTDLYCKKTGSFAGRWLRRDGGVPTLSCIQHEVLCPSPWGTINHTTTKFLTVLDGTLRSVGSSTPLVCLPGYMPDYSNRSFTIGCQTNFTWSTLTVRCVQETEYCGDTLEFGVADLSYPHTVRLMSSSISAGASRTLDATAEAQCPQGYTRSYGSALFRCTVNRIWEPEMGTTPLLCYRPAVTGDEVYSADNACHNTSLSLAANSTDFSVAFWWNAHAVPSGATIFNGSLFQIQYNSANGSLVFLANGLNATDAISVLSPFVLVTPVQVSPWLHIGLAAKFNRAVETNLTSASTSGPVLTNVSEFNITLFVNGDRRVAASVGTNGPSRPMQIEIHQTWSSSRLLPYAMNDSLLLSYMQQTRPACDNGTNNSATGVCDPGAIESGSARISRITKASTVVGAHPLDATAVGTVVEVTCEEGWLHYRDDGSLTNGINTTCLAGGQWSLPSPQCCTAGELTPGGSLRTSTCRDDLPTAIPSNMIIVNYSLPRLPAGCGTLQRNASLSNACATGVSTAEISGNITSLEGAKLYMECAPGYEAADLRPESTALECGDSSGWSWTDPHGPLSCTKIRNFCSLPPRNQSEITDASDELTIGSYLRMKCRTGYAPIRGHSLLTCTSTCEGLGVWDLEPLVCALATTVEELPVNSLGTKARVTCAVGYTAVTASQTSSKFCGYGPSGTIGVWLDSDTALSASDGSPSRCSPVEDWCPVVPVNSSIAAVLNATSGRQLGSRAFLGCNQGYVYNSGDVEIICGGNSTSGGSWFNTAGASPIPLSCEPSPRHCDANLGIDTQSVVVSHLSPDGYHPYGDTLSLSCDTGYEPLYGYTAIRCGQQGSWVRADDSSEMPYQPLVCVRMQNWCAEPALQFNGVYIIVGGRRALEDTITTRCKEGYEGDSGADSQTLVCGVDRLWRDVLSDVVVSAFLTCSPKEAHCPSPTLTRGSVSPNRPANFSESISLSCDTGAKGYYGWPSMVCGAGGVFRLPMTNQVVWNPVGSPSEYITCDADEQSCPRLAPENLRVLSITDGLRMGSQATLGCLPGSVQIGGASVTTCTSANSWSAISLTCAIAANWCAPINASSNVNVTYSNDTISLGTVATFTCQEGFTPVSGESVAICSHDPDPAGIVGKWVSALQQPLGGVSFSCTHPDTTGLEVQAFDNPQFRGDPISTFIHPYFTTSGLMYDAVIFRTWIKVSSDRLACRFNPVMQGGASLTLAVDDQTVVNYKPTNNASRPLDLSTVVPVDFKASRFYEVTAMFSIEGESPPLNMTMYWKCRGMVEMEEIPPSEMVHTIGMVTSPPHTIHMLE</sequence>
<dbReference type="PROSITE" id="PS50923">
    <property type="entry name" value="SUSHI"/>
    <property type="match status" value="5"/>
</dbReference>
<dbReference type="EMBL" id="JAAPAO010000071">
    <property type="protein sequence ID" value="KAF4674032.1"/>
    <property type="molecule type" value="Genomic_DNA"/>
</dbReference>
<keyword evidence="1 4" id="KW-0245">EGF-like domain</keyword>
<dbReference type="PROSITE" id="PS01186">
    <property type="entry name" value="EGF_2"/>
    <property type="match status" value="1"/>
</dbReference>
<dbReference type="SMART" id="SM00557">
    <property type="entry name" value="IG_FLMN"/>
    <property type="match status" value="1"/>
</dbReference>
<evidence type="ECO:0000256" key="5">
    <source>
        <dbReference type="PROSITE-ProRule" id="PRU00087"/>
    </source>
</evidence>
<evidence type="ECO:0000259" key="7">
    <source>
        <dbReference type="PROSITE" id="PS50026"/>
    </source>
</evidence>
<feature type="domain" description="Sushi" evidence="8">
    <location>
        <begin position="2594"/>
        <end position="2671"/>
    </location>
</feature>
<feature type="domain" description="Sushi" evidence="8">
    <location>
        <begin position="3859"/>
        <end position="3922"/>
    </location>
</feature>
<dbReference type="Pfam" id="PF00630">
    <property type="entry name" value="Filamin"/>
    <property type="match status" value="1"/>
</dbReference>
<dbReference type="Gene3D" id="2.60.120.200">
    <property type="match status" value="1"/>
</dbReference>
<feature type="domain" description="EGF-like" evidence="7">
    <location>
        <begin position="321"/>
        <end position="354"/>
    </location>
</feature>
<feature type="repeat" description="Filamin" evidence="5">
    <location>
        <begin position="1212"/>
        <end position="1316"/>
    </location>
</feature>
<dbReference type="PROSITE" id="PS00022">
    <property type="entry name" value="EGF_1"/>
    <property type="match status" value="1"/>
</dbReference>
<dbReference type="InterPro" id="IPR013783">
    <property type="entry name" value="Ig-like_fold"/>
</dbReference>
<keyword evidence="10" id="KW-1185">Reference proteome</keyword>
<feature type="chain" id="PRO_5029815803" evidence="6">
    <location>
        <begin position="19"/>
        <end position="4587"/>
    </location>
</feature>
<evidence type="ECO:0000313" key="10">
    <source>
        <dbReference type="Proteomes" id="UP000591131"/>
    </source>
</evidence>
<dbReference type="InterPro" id="IPR009030">
    <property type="entry name" value="Growth_fac_rcpt_cys_sf"/>
</dbReference>
<keyword evidence="6" id="KW-0732">Signal</keyword>
<dbReference type="Gene3D" id="2.10.25.10">
    <property type="entry name" value="Laminin"/>
    <property type="match status" value="2"/>
</dbReference>